<dbReference type="Proteomes" id="UP000271162">
    <property type="component" value="Unassembled WGS sequence"/>
</dbReference>
<keyword evidence="3" id="KW-1185">Reference proteome</keyword>
<gene>
    <name evidence="2" type="ORF">NBR_LOCUS673</name>
</gene>
<dbReference type="EMBL" id="UYSL01000347">
    <property type="protein sequence ID" value="VDL63543.1"/>
    <property type="molecule type" value="Genomic_DNA"/>
</dbReference>
<evidence type="ECO:0000313" key="4">
    <source>
        <dbReference type="WBParaSite" id="NBR_0000067201-mRNA-1"/>
    </source>
</evidence>
<feature type="compositionally biased region" description="Polar residues" evidence="1">
    <location>
        <begin position="155"/>
        <end position="171"/>
    </location>
</feature>
<feature type="compositionally biased region" description="Basic residues" evidence="1">
    <location>
        <begin position="107"/>
        <end position="117"/>
    </location>
</feature>
<reference evidence="2 3" key="2">
    <citation type="submission" date="2018-11" db="EMBL/GenBank/DDBJ databases">
        <authorList>
            <consortium name="Pathogen Informatics"/>
        </authorList>
    </citation>
    <scope>NUCLEOTIDE SEQUENCE [LARGE SCALE GENOMIC DNA]</scope>
</reference>
<reference evidence="4" key="1">
    <citation type="submission" date="2017-02" db="UniProtKB">
        <authorList>
            <consortium name="WormBaseParasite"/>
        </authorList>
    </citation>
    <scope>IDENTIFICATION</scope>
</reference>
<organism evidence="4">
    <name type="scientific">Nippostrongylus brasiliensis</name>
    <name type="common">Rat hookworm</name>
    <dbReference type="NCBI Taxonomy" id="27835"/>
    <lineage>
        <taxon>Eukaryota</taxon>
        <taxon>Metazoa</taxon>
        <taxon>Ecdysozoa</taxon>
        <taxon>Nematoda</taxon>
        <taxon>Chromadorea</taxon>
        <taxon>Rhabditida</taxon>
        <taxon>Rhabditina</taxon>
        <taxon>Rhabditomorpha</taxon>
        <taxon>Strongyloidea</taxon>
        <taxon>Heligmosomidae</taxon>
        <taxon>Nippostrongylus</taxon>
    </lineage>
</organism>
<evidence type="ECO:0000313" key="2">
    <source>
        <dbReference type="EMBL" id="VDL63543.1"/>
    </source>
</evidence>
<proteinExistence type="predicted"/>
<dbReference type="AlphaFoldDB" id="A0A0N4XDS0"/>
<sequence>MLETMLTTPKFIPKTWVKEYDRLHKEALKKTQGINWAKILLFYPKQRSFEDGEADIYGNFTRAHRSYWIVGCILGPTDSKSFEETEKEKNLNCLFLETDVMEEAKKVKGSKRPRQKRENRQPGAADEPNSGRSVLTEEISKLQEPPSTPEQPSSLISDSSATTETPSVTGR</sequence>
<evidence type="ECO:0000313" key="3">
    <source>
        <dbReference type="Proteomes" id="UP000271162"/>
    </source>
</evidence>
<feature type="region of interest" description="Disordered" evidence="1">
    <location>
        <begin position="104"/>
        <end position="171"/>
    </location>
</feature>
<accession>A0A0N4XDS0</accession>
<dbReference type="WBParaSite" id="NBR_0000067201-mRNA-1">
    <property type="protein sequence ID" value="NBR_0000067201-mRNA-1"/>
    <property type="gene ID" value="NBR_0000067201"/>
</dbReference>
<protein>
    <submittedName>
        <fullName evidence="4">DUF1738 domain-containing protein</fullName>
    </submittedName>
</protein>
<name>A0A0N4XDS0_NIPBR</name>
<evidence type="ECO:0000256" key="1">
    <source>
        <dbReference type="SAM" id="MobiDB-lite"/>
    </source>
</evidence>